<dbReference type="SUPFAM" id="SSF47370">
    <property type="entry name" value="Bromodomain"/>
    <property type="match status" value="1"/>
</dbReference>
<dbReference type="InterPro" id="IPR037800">
    <property type="entry name" value="GCN5"/>
</dbReference>
<dbReference type="InterPro" id="IPR036427">
    <property type="entry name" value="Bromodomain-like_sf"/>
</dbReference>
<sequence length="182" mass="21513">MECQIMDEINYCFLKEQLLRQRIHLFHHLKPHTQSHILRTTDNITFPILNYIDIPGIRELLAFYHSNAQSNEEIKEVLSCFCVVFKKKKDTFKSKNTTTAGLSKKPVNSSSAPLYYDVIKQPMDLSQIKSNVNNYYYKSKQQFINDFKLMINNCKIYNAKHNIYHTMALELDQYFDTLTQDL</sequence>
<dbReference type="PANTHER" id="PTHR45750">
    <property type="entry name" value="GH11602P"/>
    <property type="match status" value="1"/>
</dbReference>
<evidence type="ECO:0000313" key="4">
    <source>
        <dbReference type="EMBL" id="ETO25776.1"/>
    </source>
</evidence>
<dbReference type="SMART" id="SM00297">
    <property type="entry name" value="BROMO"/>
    <property type="match status" value="1"/>
</dbReference>
<evidence type="ECO:0000256" key="2">
    <source>
        <dbReference type="PROSITE-ProRule" id="PRU00035"/>
    </source>
</evidence>
<dbReference type="Pfam" id="PF00439">
    <property type="entry name" value="Bromodomain"/>
    <property type="match status" value="1"/>
</dbReference>
<dbReference type="AlphaFoldDB" id="X6NIG6"/>
<dbReference type="OrthoDB" id="21449at2759"/>
<dbReference type="Proteomes" id="UP000023152">
    <property type="component" value="Unassembled WGS sequence"/>
</dbReference>
<evidence type="ECO:0000256" key="1">
    <source>
        <dbReference type="ARBA" id="ARBA00023117"/>
    </source>
</evidence>
<gene>
    <name evidence="4" type="ORF">RFI_11359</name>
</gene>
<dbReference type="GO" id="GO:0000123">
    <property type="term" value="C:histone acetyltransferase complex"/>
    <property type="evidence" value="ECO:0007669"/>
    <property type="project" value="TreeGrafter"/>
</dbReference>
<evidence type="ECO:0000313" key="5">
    <source>
        <dbReference type="Proteomes" id="UP000023152"/>
    </source>
</evidence>
<accession>X6NIG6</accession>
<proteinExistence type="predicted"/>
<organism evidence="4 5">
    <name type="scientific">Reticulomyxa filosa</name>
    <dbReference type="NCBI Taxonomy" id="46433"/>
    <lineage>
        <taxon>Eukaryota</taxon>
        <taxon>Sar</taxon>
        <taxon>Rhizaria</taxon>
        <taxon>Retaria</taxon>
        <taxon>Foraminifera</taxon>
        <taxon>Monothalamids</taxon>
        <taxon>Reticulomyxidae</taxon>
        <taxon>Reticulomyxa</taxon>
    </lineage>
</organism>
<dbReference type="InterPro" id="IPR001487">
    <property type="entry name" value="Bromodomain"/>
</dbReference>
<dbReference type="GO" id="GO:0010484">
    <property type="term" value="F:histone H3 acetyltransferase activity"/>
    <property type="evidence" value="ECO:0007669"/>
    <property type="project" value="TreeGrafter"/>
</dbReference>
<dbReference type="PANTHER" id="PTHR45750:SF3">
    <property type="entry name" value="HISTONE ACETYLTRANSFERASE"/>
    <property type="match status" value="1"/>
</dbReference>
<protein>
    <recommendedName>
        <fullName evidence="3">Bromo domain-containing protein</fullName>
    </recommendedName>
</protein>
<dbReference type="PROSITE" id="PS50014">
    <property type="entry name" value="BROMODOMAIN_2"/>
    <property type="match status" value="1"/>
</dbReference>
<reference evidence="4 5" key="1">
    <citation type="journal article" date="2013" name="Curr. Biol.">
        <title>The Genome of the Foraminiferan Reticulomyxa filosa.</title>
        <authorList>
            <person name="Glockner G."/>
            <person name="Hulsmann N."/>
            <person name="Schleicher M."/>
            <person name="Noegel A.A."/>
            <person name="Eichinger L."/>
            <person name="Gallinger C."/>
            <person name="Pawlowski J."/>
            <person name="Sierra R."/>
            <person name="Euteneuer U."/>
            <person name="Pillet L."/>
            <person name="Moustafa A."/>
            <person name="Platzer M."/>
            <person name="Groth M."/>
            <person name="Szafranski K."/>
            <person name="Schliwa M."/>
        </authorList>
    </citation>
    <scope>NUCLEOTIDE SEQUENCE [LARGE SCALE GENOMIC DNA]</scope>
</reference>
<dbReference type="GO" id="GO:0045944">
    <property type="term" value="P:positive regulation of transcription by RNA polymerase II"/>
    <property type="evidence" value="ECO:0007669"/>
    <property type="project" value="TreeGrafter"/>
</dbReference>
<keyword evidence="1 2" id="KW-0103">Bromodomain</keyword>
<dbReference type="EMBL" id="ASPP01008299">
    <property type="protein sequence ID" value="ETO25776.1"/>
    <property type="molecule type" value="Genomic_DNA"/>
</dbReference>
<keyword evidence="5" id="KW-1185">Reference proteome</keyword>
<name>X6NIG6_RETFI</name>
<dbReference type="Gene3D" id="1.20.920.10">
    <property type="entry name" value="Bromodomain-like"/>
    <property type="match status" value="1"/>
</dbReference>
<dbReference type="PRINTS" id="PR00503">
    <property type="entry name" value="BROMODOMAIN"/>
</dbReference>
<evidence type="ECO:0000259" key="3">
    <source>
        <dbReference type="PROSITE" id="PS50014"/>
    </source>
</evidence>
<feature type="domain" description="Bromo" evidence="3">
    <location>
        <begin position="95"/>
        <end position="165"/>
    </location>
</feature>
<comment type="caution">
    <text evidence="4">The sequence shown here is derived from an EMBL/GenBank/DDBJ whole genome shotgun (WGS) entry which is preliminary data.</text>
</comment>